<reference evidence="1 2" key="1">
    <citation type="submission" date="2016-10" db="EMBL/GenBank/DDBJ databases">
        <authorList>
            <person name="Varghese N."/>
            <person name="Submissions S."/>
        </authorList>
    </citation>
    <scope>NUCLEOTIDE SEQUENCE [LARGE SCALE GENOMIC DNA]</scope>
    <source>
        <strain evidence="1 2">22B</strain>
    </source>
</reference>
<evidence type="ECO:0000313" key="2">
    <source>
        <dbReference type="Proteomes" id="UP000243374"/>
    </source>
</evidence>
<accession>A0A662ZBX9</accession>
<evidence type="ECO:0000313" key="1">
    <source>
        <dbReference type="EMBL" id="SFK38190.1"/>
    </source>
</evidence>
<dbReference type="AlphaFoldDB" id="A0A662ZBX9"/>
<name>A0A662ZBX9_9GAMM</name>
<gene>
    <name evidence="1" type="ORF">SAMN04487865_10642</name>
</gene>
<keyword evidence="2" id="KW-1185">Reference proteome</keyword>
<dbReference type="OrthoDB" id="9796641at2"/>
<protein>
    <submittedName>
        <fullName evidence="1">BrnA antitoxin of type II toxin-antitoxin system</fullName>
    </submittedName>
</protein>
<dbReference type="EMBL" id="FOSF01000064">
    <property type="protein sequence ID" value="SFK38190.1"/>
    <property type="molecule type" value="Genomic_DNA"/>
</dbReference>
<proteinExistence type="predicted"/>
<dbReference type="RefSeq" id="WP_083397027.1">
    <property type="nucleotide sequence ID" value="NZ_CP047056.1"/>
</dbReference>
<dbReference type="InterPro" id="IPR025528">
    <property type="entry name" value="BrnA_antitoxin"/>
</dbReference>
<dbReference type="Proteomes" id="UP000243374">
    <property type="component" value="Unassembled WGS sequence"/>
</dbReference>
<organism evidence="1 2">
    <name type="scientific">Succinivibrio dextrinosolvens</name>
    <dbReference type="NCBI Taxonomy" id="83771"/>
    <lineage>
        <taxon>Bacteria</taxon>
        <taxon>Pseudomonadati</taxon>
        <taxon>Pseudomonadota</taxon>
        <taxon>Gammaproteobacteria</taxon>
        <taxon>Aeromonadales</taxon>
        <taxon>Succinivibrionaceae</taxon>
        <taxon>Succinivibrio</taxon>
    </lineage>
</organism>
<sequence>MKKETEKEFTEKRVKELRENIDLSDVPEITDMTGFHLKNYKPVKKAISFRIELDNLDWLKRKGEKGYQKRINEVLRWAREHGCPLA</sequence>
<dbReference type="Pfam" id="PF14384">
    <property type="entry name" value="BrnA_antitoxin"/>
    <property type="match status" value="1"/>
</dbReference>